<evidence type="ECO:0000313" key="10">
    <source>
        <dbReference type="Proteomes" id="UP000672032"/>
    </source>
</evidence>
<feature type="compositionally biased region" description="Polar residues" evidence="5">
    <location>
        <begin position="449"/>
        <end position="489"/>
    </location>
</feature>
<dbReference type="EMBL" id="CP063410">
    <property type="protein sequence ID" value="QSZ35676.1"/>
    <property type="molecule type" value="Genomic_DNA"/>
</dbReference>
<reference evidence="9" key="1">
    <citation type="submission" date="2020-10" db="EMBL/GenBank/DDBJ databases">
        <title>Genome Sequence of Monilinia vaccinii-corymbosi Sheds Light on Mummy Berry Disease Infection of Blueberry and Mating Type.</title>
        <authorList>
            <person name="Yow A.G."/>
            <person name="Zhang Y."/>
            <person name="Bansal K."/>
            <person name="Eacker S.M."/>
            <person name="Sullivan S."/>
            <person name="Liachko I."/>
            <person name="Cubeta M.A."/>
            <person name="Rollins J.A."/>
            <person name="Ashrafi H."/>
        </authorList>
    </citation>
    <scope>NUCLEOTIDE SEQUENCE</scope>
    <source>
        <strain evidence="9">RL-1</strain>
    </source>
</reference>
<evidence type="ECO:0000313" key="9">
    <source>
        <dbReference type="EMBL" id="QSZ35676.1"/>
    </source>
</evidence>
<keyword evidence="10" id="KW-1185">Reference proteome</keyword>
<accession>A0A8A3PLC2</accession>
<dbReference type="SUPFAM" id="SSF48056">
    <property type="entry name" value="Di-copper centre-containing domain"/>
    <property type="match status" value="1"/>
</dbReference>
<dbReference type="InterPro" id="IPR041640">
    <property type="entry name" value="Tyrosinase_C"/>
</dbReference>
<evidence type="ECO:0000259" key="7">
    <source>
        <dbReference type="Pfam" id="PF00264"/>
    </source>
</evidence>
<feature type="signal peptide" evidence="6">
    <location>
        <begin position="1"/>
        <end position="26"/>
    </location>
</feature>
<feature type="chain" id="PRO_5032361178" description="Tyrosinase" evidence="6">
    <location>
        <begin position="27"/>
        <end position="668"/>
    </location>
</feature>
<keyword evidence="2" id="KW-0479">Metal-binding</keyword>
<dbReference type="Gene3D" id="2.60.310.20">
    <property type="match status" value="1"/>
</dbReference>
<dbReference type="GO" id="GO:0046872">
    <property type="term" value="F:metal ion binding"/>
    <property type="evidence" value="ECO:0007669"/>
    <property type="project" value="UniProtKB-KW"/>
</dbReference>
<dbReference type="InterPro" id="IPR050316">
    <property type="entry name" value="Tyrosinase/Hemocyanin"/>
</dbReference>
<dbReference type="Pfam" id="PF00264">
    <property type="entry name" value="Tyrosinase"/>
    <property type="match status" value="1"/>
</dbReference>
<evidence type="ECO:0000256" key="2">
    <source>
        <dbReference type="ARBA" id="ARBA00022723"/>
    </source>
</evidence>
<organism evidence="9 10">
    <name type="scientific">Monilinia vaccinii-corymbosi</name>
    <dbReference type="NCBI Taxonomy" id="61207"/>
    <lineage>
        <taxon>Eukaryota</taxon>
        <taxon>Fungi</taxon>
        <taxon>Dikarya</taxon>
        <taxon>Ascomycota</taxon>
        <taxon>Pezizomycotina</taxon>
        <taxon>Leotiomycetes</taxon>
        <taxon>Helotiales</taxon>
        <taxon>Sclerotiniaceae</taxon>
        <taxon>Monilinia</taxon>
    </lineage>
</organism>
<feature type="compositionally biased region" description="Low complexity" evidence="5">
    <location>
        <begin position="435"/>
        <end position="448"/>
    </location>
</feature>
<dbReference type="InterPro" id="IPR008922">
    <property type="entry name" value="Di-copper_centre_dom_sf"/>
</dbReference>
<dbReference type="AlphaFoldDB" id="A0A8A3PLC2"/>
<dbReference type="OrthoDB" id="6132182at2759"/>
<dbReference type="Pfam" id="PF18132">
    <property type="entry name" value="Tyrosinase_C"/>
    <property type="match status" value="1"/>
</dbReference>
<feature type="domain" description="Tyrosinase C-terminal" evidence="8">
    <location>
        <begin position="497"/>
        <end position="615"/>
    </location>
</feature>
<dbReference type="Gene3D" id="1.10.1280.10">
    <property type="entry name" value="Di-copper center containing domain from catechol oxidase"/>
    <property type="match status" value="1"/>
</dbReference>
<feature type="domain" description="Tyrosinase copper-binding" evidence="7">
    <location>
        <begin position="99"/>
        <end position="348"/>
    </location>
</feature>
<keyword evidence="4" id="KW-0503">Monooxygenase</keyword>
<protein>
    <recommendedName>
        <fullName evidence="11">Tyrosinase</fullName>
    </recommendedName>
</protein>
<dbReference type="InterPro" id="IPR002227">
    <property type="entry name" value="Tyrosinase_Cu-bd"/>
</dbReference>
<sequence length="668" mass="73718">MFFFKPSSIVAILTLGGAFLSQTALASEVLKGYDFGADIGTLLTPGASRLPTTGVISNGTLQCPPVRMEIRELEKNKELWELYILGLSMMQNMDQTDLRSWYKIFGIHNRPYKPYNGVPPVPGNENAGYCNHVSELFSSWHRLYMAHYEQILYELIMLIAGMYPPGPVRDKYIELAQCFRCPFWDWAIRPAEGQSVLPSSLMTPNITVNGPRGEQTIAHPLFSYQFHNLSAMDYPDAPFNAWTETKRYPTSQNADASSQNHLVAQQLDNNADSIRARLYNLLTNYHDFTAFGNEASRQEKADSIESLHNQIHLLTGTGGHMSVIEYAAPDPIFALHHFMVDRCFALWQVLNPNSYVVPEKASFDTYTIKAGDYIDQYTPLTPFYTPGDNDTFWNSASSIKTESLNYVYPETIPGGNITERVIQAINRLYGSTATERAAAPPTAPQPSSGNAPQVATDGVSTDGVSTNGASTNGVSTDGASNNGASTNGPSTNGVYTEWIANIQHEKHALNTSFFVHVFLGDFKDDSKNYTFDPNLVGTHCNFAKFSATGHAVEQMVSGTIPLNAALNKCISKGDLESLCKEHVEPYLTKHLTYRITYLDGTPVDISQVPSLKVDVVSSRVQKVTHELELPSWGPIVPHVEVSTNILTQVRSVTVTSKEPGTCPARRAA</sequence>
<evidence type="ECO:0000256" key="5">
    <source>
        <dbReference type="SAM" id="MobiDB-lite"/>
    </source>
</evidence>
<keyword evidence="6" id="KW-0732">Signal</keyword>
<keyword evidence="3" id="KW-0560">Oxidoreductase</keyword>
<evidence type="ECO:0000259" key="8">
    <source>
        <dbReference type="Pfam" id="PF18132"/>
    </source>
</evidence>
<dbReference type="Proteomes" id="UP000672032">
    <property type="component" value="Chromosome 6"/>
</dbReference>
<dbReference type="PRINTS" id="PR00092">
    <property type="entry name" value="TYROSINASE"/>
</dbReference>
<evidence type="ECO:0000256" key="3">
    <source>
        <dbReference type="ARBA" id="ARBA00023002"/>
    </source>
</evidence>
<gene>
    <name evidence="9" type="ORF">DSL72_006798</name>
</gene>
<feature type="region of interest" description="Disordered" evidence="5">
    <location>
        <begin position="435"/>
        <end position="489"/>
    </location>
</feature>
<comment type="cofactor">
    <cofactor evidence="1">
        <name>Cu(2+)</name>
        <dbReference type="ChEBI" id="CHEBI:29036"/>
    </cofactor>
</comment>
<dbReference type="GO" id="GO:0004497">
    <property type="term" value="F:monooxygenase activity"/>
    <property type="evidence" value="ECO:0007669"/>
    <property type="project" value="UniProtKB-KW"/>
</dbReference>
<dbReference type="PANTHER" id="PTHR11474">
    <property type="entry name" value="TYROSINASE FAMILY MEMBER"/>
    <property type="match status" value="1"/>
</dbReference>
<evidence type="ECO:0000256" key="1">
    <source>
        <dbReference type="ARBA" id="ARBA00001973"/>
    </source>
</evidence>
<evidence type="ECO:0000256" key="6">
    <source>
        <dbReference type="SAM" id="SignalP"/>
    </source>
</evidence>
<dbReference type="PANTHER" id="PTHR11474:SF32">
    <property type="entry name" value="TYROSINASE"/>
    <property type="match status" value="1"/>
</dbReference>
<name>A0A8A3PLC2_9HELO</name>
<evidence type="ECO:0008006" key="11">
    <source>
        <dbReference type="Google" id="ProtNLM"/>
    </source>
</evidence>
<proteinExistence type="predicted"/>
<evidence type="ECO:0000256" key="4">
    <source>
        <dbReference type="ARBA" id="ARBA00023033"/>
    </source>
</evidence>